<dbReference type="Gene3D" id="3.40.50.720">
    <property type="entry name" value="NAD(P)-binding Rossmann-like Domain"/>
    <property type="match status" value="1"/>
</dbReference>
<evidence type="ECO:0000256" key="4">
    <source>
        <dbReference type="ARBA" id="ARBA00023241"/>
    </source>
</evidence>
<evidence type="ECO:0000256" key="2">
    <source>
        <dbReference type="ARBA" id="ARBA00022857"/>
    </source>
</evidence>
<comment type="catalytic activity">
    <reaction evidence="13">
        <text>a (2R,3S,4S)-leucoanthocyanidin + NADP(+) = a (2R,3R)-dihydroflavonol + NADPH + H(+)</text>
        <dbReference type="Rhea" id="RHEA:54444"/>
        <dbReference type="ChEBI" id="CHEBI:15378"/>
        <dbReference type="ChEBI" id="CHEBI:57783"/>
        <dbReference type="ChEBI" id="CHEBI:58349"/>
        <dbReference type="ChEBI" id="CHEBI:138176"/>
        <dbReference type="ChEBI" id="CHEBI:138188"/>
        <dbReference type="EC" id="1.1.1.219"/>
    </reaction>
</comment>
<evidence type="ECO:0000256" key="3">
    <source>
        <dbReference type="ARBA" id="ARBA00023002"/>
    </source>
</evidence>
<comment type="caution">
    <text evidence="15">The sequence shown here is derived from an EMBL/GenBank/DDBJ whole genome shotgun (WGS) entry which is preliminary data.</text>
</comment>
<dbReference type="PANTHER" id="PTHR10366">
    <property type="entry name" value="NAD DEPENDENT EPIMERASE/DEHYDRATASE"/>
    <property type="match status" value="1"/>
</dbReference>
<comment type="function">
    <text evidence="6">Bifunctional enzyme involved in flavonoid metabolism.</text>
</comment>
<comment type="similarity">
    <text evidence="5">Belongs to the NAD(P)-dependent epimerase/dehydratase family. Dihydroflavonol-4-reductase subfamily.</text>
</comment>
<dbReference type="GO" id="GO:0009813">
    <property type="term" value="P:flavonoid biosynthetic process"/>
    <property type="evidence" value="ECO:0007669"/>
    <property type="project" value="UniProtKB-KW"/>
</dbReference>
<dbReference type="CDD" id="cd08958">
    <property type="entry name" value="FR_SDR_e"/>
    <property type="match status" value="1"/>
</dbReference>
<evidence type="ECO:0000256" key="9">
    <source>
        <dbReference type="ARBA" id="ARBA00039963"/>
    </source>
</evidence>
<reference evidence="15 16" key="1">
    <citation type="submission" date="2024-05" db="EMBL/GenBank/DDBJ databases">
        <title>De novo assembly of an allotetraploid wild potato.</title>
        <authorList>
            <person name="Hosaka A.J."/>
        </authorList>
    </citation>
    <scope>NUCLEOTIDE SEQUENCE [LARGE SCALE GENOMIC DNA]</scope>
    <source>
        <tissue evidence="15">Young leaves</tissue>
    </source>
</reference>
<name>A0ABD2SYQ7_9SOLN</name>
<dbReference type="InterPro" id="IPR036291">
    <property type="entry name" value="NAD(P)-bd_dom_sf"/>
</dbReference>
<evidence type="ECO:0000259" key="14">
    <source>
        <dbReference type="Pfam" id="PF01370"/>
    </source>
</evidence>
<proteinExistence type="inferred from homology"/>
<dbReference type="SUPFAM" id="SSF51735">
    <property type="entry name" value="NAD(P)-binding Rossmann-fold domains"/>
    <property type="match status" value="1"/>
</dbReference>
<dbReference type="InterPro" id="IPR050425">
    <property type="entry name" value="NAD(P)_dehydrat-like"/>
</dbReference>
<dbReference type="EMBL" id="JBJKTR010000013">
    <property type="protein sequence ID" value="KAL3348994.1"/>
    <property type="molecule type" value="Genomic_DNA"/>
</dbReference>
<evidence type="ECO:0000256" key="10">
    <source>
        <dbReference type="ARBA" id="ARBA00042087"/>
    </source>
</evidence>
<evidence type="ECO:0000313" key="15">
    <source>
        <dbReference type="EMBL" id="KAL3348994.1"/>
    </source>
</evidence>
<dbReference type="AlphaFoldDB" id="A0ABD2SYQ7"/>
<evidence type="ECO:0000256" key="8">
    <source>
        <dbReference type="ARBA" id="ARBA00039057"/>
    </source>
</evidence>
<evidence type="ECO:0000256" key="7">
    <source>
        <dbReference type="ARBA" id="ARBA00039055"/>
    </source>
</evidence>
<dbReference type="FunFam" id="3.40.50.720:FF:000085">
    <property type="entry name" value="Dihydroflavonol reductase"/>
    <property type="match status" value="1"/>
</dbReference>
<keyword evidence="16" id="KW-1185">Reference proteome</keyword>
<dbReference type="Pfam" id="PF01370">
    <property type="entry name" value="Epimerase"/>
    <property type="match status" value="1"/>
</dbReference>
<evidence type="ECO:0000256" key="13">
    <source>
        <dbReference type="ARBA" id="ARBA00049132"/>
    </source>
</evidence>
<comment type="pathway">
    <text evidence="1">Pigment biosynthesis; anthocyanin biosynthesis.</text>
</comment>
<protein>
    <recommendedName>
        <fullName evidence="9">Dihydroflavonol 4-reductase</fullName>
        <ecNumber evidence="8">1.1.1.219</ecNumber>
        <ecNumber evidence="7">1.1.1.234</ecNumber>
    </recommendedName>
    <alternativeName>
        <fullName evidence="11">Dihydrokaempferol 4-reductase</fullName>
    </alternativeName>
    <alternativeName>
        <fullName evidence="10">Flavanone 4-reductase</fullName>
    </alternativeName>
</protein>
<dbReference type="EC" id="1.1.1.219" evidence="8"/>
<evidence type="ECO:0000256" key="11">
    <source>
        <dbReference type="ARBA" id="ARBA00042831"/>
    </source>
</evidence>
<evidence type="ECO:0000256" key="1">
    <source>
        <dbReference type="ARBA" id="ARBA00004935"/>
    </source>
</evidence>
<keyword evidence="4" id="KW-0284">Flavonoid biosynthesis</keyword>
<organism evidence="15 16">
    <name type="scientific">Solanum stoloniferum</name>
    <dbReference type="NCBI Taxonomy" id="62892"/>
    <lineage>
        <taxon>Eukaryota</taxon>
        <taxon>Viridiplantae</taxon>
        <taxon>Streptophyta</taxon>
        <taxon>Embryophyta</taxon>
        <taxon>Tracheophyta</taxon>
        <taxon>Spermatophyta</taxon>
        <taxon>Magnoliopsida</taxon>
        <taxon>eudicotyledons</taxon>
        <taxon>Gunneridae</taxon>
        <taxon>Pentapetalae</taxon>
        <taxon>asterids</taxon>
        <taxon>lamiids</taxon>
        <taxon>Solanales</taxon>
        <taxon>Solanaceae</taxon>
        <taxon>Solanoideae</taxon>
        <taxon>Solaneae</taxon>
        <taxon>Solanum</taxon>
    </lineage>
</organism>
<accession>A0ABD2SYQ7</accession>
<sequence>MESKEMGRVCVTGGTGYVGSWLIMRLLQHGYSVNTTIRSHPDRKRDIKYLTELEGASERLQIFNADMNKPQSFTAAIEGCVGVFHVAQPVDMEEEEEEVNETKVKSVITATLAILQACVDSKTVKQVVYTSSVTAVILNDKGLDIVDESSWSDVDFIKFAKPLLPCYSTCKTLTEKAAIEFAAKNQLHLVSVAASWIHGPFITPHCPFTVQIFLDMIFGNGEGVLEQQKYIPFVHVDDVVNAHIFLFEHPNANGRYICSSGETTIYELSKFLSARYPQYQIPILEGSMEGISGLKYPTLSVKKLLHTGFKFKYYGQLEEMYDGAIECCKIRGLL</sequence>
<dbReference type="InterPro" id="IPR001509">
    <property type="entry name" value="Epimerase_deHydtase"/>
</dbReference>
<evidence type="ECO:0000256" key="12">
    <source>
        <dbReference type="ARBA" id="ARBA00048870"/>
    </source>
</evidence>
<dbReference type="GO" id="GO:0047890">
    <property type="term" value="F:flavanone 4-reductase activity"/>
    <property type="evidence" value="ECO:0007669"/>
    <property type="project" value="UniProtKB-EC"/>
</dbReference>
<dbReference type="EC" id="1.1.1.234" evidence="7"/>
<keyword evidence="2" id="KW-0521">NADP</keyword>
<evidence type="ECO:0000256" key="6">
    <source>
        <dbReference type="ARBA" id="ARBA00037100"/>
    </source>
</evidence>
<evidence type="ECO:0000313" key="16">
    <source>
        <dbReference type="Proteomes" id="UP001627284"/>
    </source>
</evidence>
<evidence type="ECO:0000256" key="5">
    <source>
        <dbReference type="ARBA" id="ARBA00023445"/>
    </source>
</evidence>
<feature type="domain" description="NAD-dependent epimerase/dehydratase" evidence="14">
    <location>
        <begin position="9"/>
        <end position="253"/>
    </location>
</feature>
<dbReference type="PANTHER" id="PTHR10366:SF693">
    <property type="entry name" value="3-BETA HYDROXYSTEROID DEHYDROGENASE_ISOMERASE DOMAIN-CONTAINING PROTEIN"/>
    <property type="match status" value="1"/>
</dbReference>
<gene>
    <name evidence="15" type="ORF">AABB24_022251</name>
</gene>
<comment type="catalytic activity">
    <reaction evidence="12">
        <text>(2S)-flavan-4-ol + NADP(+) = (2S)-flavanone + NADPH + H(+)</text>
        <dbReference type="Rhea" id="RHEA:11228"/>
        <dbReference type="ChEBI" id="CHEBI:15378"/>
        <dbReference type="ChEBI" id="CHEBI:15605"/>
        <dbReference type="ChEBI" id="CHEBI:15606"/>
        <dbReference type="ChEBI" id="CHEBI:57783"/>
        <dbReference type="ChEBI" id="CHEBI:58349"/>
        <dbReference type="EC" id="1.1.1.234"/>
    </reaction>
</comment>
<dbReference type="Proteomes" id="UP001627284">
    <property type="component" value="Unassembled WGS sequence"/>
</dbReference>
<dbReference type="GO" id="GO:0045552">
    <property type="term" value="F:dihydroflavanol 4-reductase activity"/>
    <property type="evidence" value="ECO:0007669"/>
    <property type="project" value="UniProtKB-EC"/>
</dbReference>
<keyword evidence="3" id="KW-0560">Oxidoreductase</keyword>